<keyword evidence="2" id="KW-0732">Signal</keyword>
<dbReference type="RefSeq" id="WP_377380435.1">
    <property type="nucleotide sequence ID" value="NZ_JBHSSW010000028.1"/>
</dbReference>
<dbReference type="EMBL" id="JBHSSW010000028">
    <property type="protein sequence ID" value="MFC6199408.1"/>
    <property type="molecule type" value="Genomic_DNA"/>
</dbReference>
<evidence type="ECO:0000313" key="4">
    <source>
        <dbReference type="EMBL" id="MFC6199408.1"/>
    </source>
</evidence>
<dbReference type="PANTHER" id="PTHR43092">
    <property type="entry name" value="L-CYSTEINE DESULFHYDRASE"/>
    <property type="match status" value="1"/>
</dbReference>
<dbReference type="InterPro" id="IPR000192">
    <property type="entry name" value="Aminotrans_V_dom"/>
</dbReference>
<dbReference type="InterPro" id="IPR015421">
    <property type="entry name" value="PyrdxlP-dep_Trfase_major"/>
</dbReference>
<organism evidence="4 5">
    <name type="scientific">Ponticaulis profundi</name>
    <dbReference type="NCBI Taxonomy" id="2665222"/>
    <lineage>
        <taxon>Bacteria</taxon>
        <taxon>Pseudomonadati</taxon>
        <taxon>Pseudomonadota</taxon>
        <taxon>Alphaproteobacteria</taxon>
        <taxon>Hyphomonadales</taxon>
        <taxon>Hyphomonadaceae</taxon>
        <taxon>Ponticaulis</taxon>
    </lineage>
</organism>
<name>A0ABW1SCY5_9PROT</name>
<evidence type="ECO:0000256" key="2">
    <source>
        <dbReference type="SAM" id="SignalP"/>
    </source>
</evidence>
<keyword evidence="4" id="KW-0808">Transferase</keyword>
<gene>
    <name evidence="4" type="ORF">ACFQDM_15080</name>
</gene>
<proteinExistence type="predicted"/>
<dbReference type="Pfam" id="PF00266">
    <property type="entry name" value="Aminotran_5"/>
    <property type="match status" value="1"/>
</dbReference>
<dbReference type="PROSITE" id="PS51318">
    <property type="entry name" value="TAT"/>
    <property type="match status" value="1"/>
</dbReference>
<dbReference type="Gene3D" id="3.90.1150.10">
    <property type="entry name" value="Aspartate Aminotransferase, domain 1"/>
    <property type="match status" value="1"/>
</dbReference>
<evidence type="ECO:0000313" key="5">
    <source>
        <dbReference type="Proteomes" id="UP001596303"/>
    </source>
</evidence>
<dbReference type="GO" id="GO:0008483">
    <property type="term" value="F:transaminase activity"/>
    <property type="evidence" value="ECO:0007669"/>
    <property type="project" value="UniProtKB-KW"/>
</dbReference>
<reference evidence="5" key="1">
    <citation type="journal article" date="2019" name="Int. J. Syst. Evol. Microbiol.">
        <title>The Global Catalogue of Microorganisms (GCM) 10K type strain sequencing project: providing services to taxonomists for standard genome sequencing and annotation.</title>
        <authorList>
            <consortium name="The Broad Institute Genomics Platform"/>
            <consortium name="The Broad Institute Genome Sequencing Center for Infectious Disease"/>
            <person name="Wu L."/>
            <person name="Ma J."/>
        </authorList>
    </citation>
    <scope>NUCLEOTIDE SEQUENCE [LARGE SCALE GENOMIC DNA]</scope>
    <source>
        <strain evidence="5">CGMCC-1.15741</strain>
    </source>
</reference>
<sequence length="427" mass="46982">MVTLTRRNLLAAGAVAPLVSSIAGRALAETKTAPALDSPQFWDWVSAQYDVNPDIINVENGNWGLMARPVLDAYIENTRRVNRDNSFFARREYGPIVREIIAETQIRLGAADNEIALTRGASEALQNIIGGYNRLAPGDAVMMADLDYGAMMEAMRWRADRSECDVVTLAIPEKTDFDGLIEFYREAFDAHPNTKFLLLTHISHRTGLKLPVREITEIAHERGIDVVVDAAHSWGQVEFNVDDLGADFIGFNLHKWIGAPIGVGVMYIRADKLSAIDVNLSEASSSPDRIEARVHSGTSNFAAFLTLPDAFAFQDILSEGGKEPRLKALRKVWVDQVSDEDGIEILTPDDDRLHGGITSFRLAGMTSAQANAQIAEYMLDAHNVFTVHRTGIDAGACVRVTPSYYNSLADMQATANAILDAYRHFTS</sequence>
<protein>
    <submittedName>
        <fullName evidence="4">Aminotransferase class V-fold PLP-dependent enzyme</fullName>
    </submittedName>
</protein>
<keyword evidence="1" id="KW-0663">Pyridoxal phosphate</keyword>
<keyword evidence="5" id="KW-1185">Reference proteome</keyword>
<dbReference type="PANTHER" id="PTHR43092:SF6">
    <property type="entry name" value="BLR1280 PROTEIN"/>
    <property type="match status" value="1"/>
</dbReference>
<feature type="chain" id="PRO_5045496752" evidence="2">
    <location>
        <begin position="29"/>
        <end position="427"/>
    </location>
</feature>
<accession>A0ABW1SCY5</accession>
<dbReference type="Gene3D" id="3.40.640.10">
    <property type="entry name" value="Type I PLP-dependent aspartate aminotransferase-like (Major domain)"/>
    <property type="match status" value="1"/>
</dbReference>
<evidence type="ECO:0000259" key="3">
    <source>
        <dbReference type="Pfam" id="PF00266"/>
    </source>
</evidence>
<feature type="domain" description="Aminotransferase class V" evidence="3">
    <location>
        <begin position="98"/>
        <end position="377"/>
    </location>
</feature>
<comment type="caution">
    <text evidence="4">The sequence shown here is derived from an EMBL/GenBank/DDBJ whole genome shotgun (WGS) entry which is preliminary data.</text>
</comment>
<keyword evidence="4" id="KW-0032">Aminotransferase</keyword>
<dbReference type="SUPFAM" id="SSF53383">
    <property type="entry name" value="PLP-dependent transferases"/>
    <property type="match status" value="1"/>
</dbReference>
<dbReference type="InterPro" id="IPR015422">
    <property type="entry name" value="PyrdxlP-dep_Trfase_small"/>
</dbReference>
<evidence type="ECO:0000256" key="1">
    <source>
        <dbReference type="ARBA" id="ARBA00022898"/>
    </source>
</evidence>
<dbReference type="InterPro" id="IPR015424">
    <property type="entry name" value="PyrdxlP-dep_Trfase"/>
</dbReference>
<dbReference type="InterPro" id="IPR006311">
    <property type="entry name" value="TAT_signal"/>
</dbReference>
<dbReference type="Proteomes" id="UP001596303">
    <property type="component" value="Unassembled WGS sequence"/>
</dbReference>
<feature type="signal peptide" evidence="2">
    <location>
        <begin position="1"/>
        <end position="28"/>
    </location>
</feature>